<reference evidence="13 14" key="1">
    <citation type="submission" date="2012-06" db="EMBL/GenBank/DDBJ databases">
        <title>Complete sequence of Sulfurospirillum barnesii SES-3.</title>
        <authorList>
            <consortium name="US DOE Joint Genome Institute"/>
            <person name="Lucas S."/>
            <person name="Han J."/>
            <person name="Lapidus A."/>
            <person name="Cheng J.-F."/>
            <person name="Goodwin L."/>
            <person name="Pitluck S."/>
            <person name="Peters L."/>
            <person name="Ovchinnikova G."/>
            <person name="Lu M."/>
            <person name="Detter J.C."/>
            <person name="Han C."/>
            <person name="Tapia R."/>
            <person name="Land M."/>
            <person name="Hauser L."/>
            <person name="Kyrpides N."/>
            <person name="Ivanova N."/>
            <person name="Pagani I."/>
            <person name="Stolz J."/>
            <person name="Arkin A."/>
            <person name="Dehal P."/>
            <person name="Oremland R."/>
            <person name="Saltikov C."/>
            <person name="Basu P."/>
            <person name="Hollibaugh J."/>
            <person name="Newman D."/>
            <person name="Stolyar S."/>
            <person name="Hazen T."/>
            <person name="Woyke T."/>
        </authorList>
    </citation>
    <scope>NUCLEOTIDE SEQUENCE [LARGE SCALE GENOMIC DNA]</scope>
    <source>
        <strain evidence="14">ATCC 700032 / DSM 10660 / SES-3</strain>
    </source>
</reference>
<evidence type="ECO:0000256" key="2">
    <source>
        <dbReference type="ARBA" id="ARBA00022448"/>
    </source>
</evidence>
<dbReference type="Gene3D" id="2.40.170.20">
    <property type="entry name" value="TonB-dependent receptor, beta-barrel domain"/>
    <property type="match status" value="1"/>
</dbReference>
<evidence type="ECO:0000256" key="8">
    <source>
        <dbReference type="PROSITE-ProRule" id="PRU01360"/>
    </source>
</evidence>
<feature type="signal peptide" evidence="10">
    <location>
        <begin position="1"/>
        <end position="27"/>
    </location>
</feature>
<comment type="subcellular location">
    <subcellularLocation>
        <location evidence="1 8">Cell outer membrane</location>
        <topology evidence="1 8">Multi-pass membrane protein</topology>
    </subcellularLocation>
</comment>
<evidence type="ECO:0000256" key="9">
    <source>
        <dbReference type="RuleBase" id="RU003357"/>
    </source>
</evidence>
<dbReference type="InterPro" id="IPR000531">
    <property type="entry name" value="Beta-barrel_TonB"/>
</dbReference>
<comment type="similarity">
    <text evidence="8 9">Belongs to the TonB-dependent receptor family.</text>
</comment>
<dbReference type="Pfam" id="PF00593">
    <property type="entry name" value="TonB_dep_Rec_b-barrel"/>
    <property type="match status" value="1"/>
</dbReference>
<dbReference type="HOGENOM" id="CLU_008287_18_3_7"/>
<dbReference type="InterPro" id="IPR039426">
    <property type="entry name" value="TonB-dep_rcpt-like"/>
</dbReference>
<sequence length="668" mass="74795">MKSPKGFRGKYFSLAAILALNATVTLASEGQSVVDTEKQLYAPKAESSSETSAVLEETSAPVVVISKKIKLSEVGAPFASEIYTKKEIEKSHSKDIYEFLNTQTSISTLPVYGNPFSQKVDMRGYGLGDGYQNTVISVNGRRLNTIDMVPQLLSSIPLDSIEKVEIIKGSGSVEYGDGANAGVINIITKDYEGAVIRSYMGDNGLKFGSLGLGIKEDKFSISGYIDDYSHDGFKDVANDGTKDESWSRNKVISATWTPIDDLTLNVSKSFSKMNVNYSNSLSYAEYKNGELDKIKGYTEQYFSSNVLSVGANYKINQKFSLDAQFFDEDKVSKFVSYGSKSTYDYKSFDTKLLYSNTSLKALVGVQGFDGKRDGGSNTTSKENLGVYARADYLFNQHTFSTGMREEKVNYEYKSATQELESDTSLQAYDVGYNYKINAKTSFFTNFNHSYQAPDVDRFFNMGGTFNGFIKPMEADTINLGFNYMRYPHTFKTTLFYAWVDDEIYFNPITYKNTNLKETEKRGFELSERYQMLSNLFTILNYTYVDTKIVDDGYGGVYNGKEIPGVSPHTLKVSLGYNPIKAVTLLLSETYKSRAYAIDNFSGSYGKMESYSVTDVSATYTYKNYEVYAKINNLFNEKNAMFIDFGGATPSVYPINYERTFLVGFSAKF</sequence>
<dbReference type="SUPFAM" id="SSF56935">
    <property type="entry name" value="Porins"/>
    <property type="match status" value="1"/>
</dbReference>
<keyword evidence="10" id="KW-0732">Signal</keyword>
<feature type="chain" id="PRO_5003682367" evidence="10">
    <location>
        <begin position="28"/>
        <end position="668"/>
    </location>
</feature>
<evidence type="ECO:0000256" key="5">
    <source>
        <dbReference type="ARBA" id="ARBA00023077"/>
    </source>
</evidence>
<dbReference type="STRING" id="760154.Sulba_1519"/>
<evidence type="ECO:0000313" key="14">
    <source>
        <dbReference type="Proteomes" id="UP000006176"/>
    </source>
</evidence>
<protein>
    <submittedName>
        <fullName evidence="13">Outer membrane receptor protein</fullName>
    </submittedName>
</protein>
<dbReference type="OrthoDB" id="9763670at2"/>
<keyword evidence="3 8" id="KW-1134">Transmembrane beta strand</keyword>
<dbReference type="Proteomes" id="UP000006176">
    <property type="component" value="Chromosome"/>
</dbReference>
<dbReference type="eggNOG" id="COG4206">
    <property type="taxonomic scope" value="Bacteria"/>
</dbReference>
<evidence type="ECO:0000259" key="11">
    <source>
        <dbReference type="Pfam" id="PF00593"/>
    </source>
</evidence>
<dbReference type="GO" id="GO:0015344">
    <property type="term" value="F:siderophore uptake transmembrane transporter activity"/>
    <property type="evidence" value="ECO:0007669"/>
    <property type="project" value="TreeGrafter"/>
</dbReference>
<dbReference type="PANTHER" id="PTHR30069:SF27">
    <property type="entry name" value="BLL4766 PROTEIN"/>
    <property type="match status" value="1"/>
</dbReference>
<dbReference type="RefSeq" id="WP_014769685.1">
    <property type="nucleotide sequence ID" value="NC_018002.1"/>
</dbReference>
<dbReference type="AlphaFoldDB" id="I3XXY3"/>
<keyword evidence="6 8" id="KW-0472">Membrane</keyword>
<proteinExistence type="inferred from homology"/>
<evidence type="ECO:0000256" key="4">
    <source>
        <dbReference type="ARBA" id="ARBA00022692"/>
    </source>
</evidence>
<evidence type="ECO:0000256" key="3">
    <source>
        <dbReference type="ARBA" id="ARBA00022452"/>
    </source>
</evidence>
<gene>
    <name evidence="13" type="ordered locus">Sulba_1519</name>
</gene>
<name>I3XXY3_SULBS</name>
<dbReference type="GO" id="GO:0044718">
    <property type="term" value="P:siderophore transmembrane transport"/>
    <property type="evidence" value="ECO:0007669"/>
    <property type="project" value="TreeGrafter"/>
</dbReference>
<keyword evidence="4 8" id="KW-0812">Transmembrane</keyword>
<dbReference type="InterPro" id="IPR036942">
    <property type="entry name" value="Beta-barrel_TonB_sf"/>
</dbReference>
<evidence type="ECO:0000256" key="7">
    <source>
        <dbReference type="ARBA" id="ARBA00023237"/>
    </source>
</evidence>
<dbReference type="GO" id="GO:0009279">
    <property type="term" value="C:cell outer membrane"/>
    <property type="evidence" value="ECO:0007669"/>
    <property type="project" value="UniProtKB-SubCell"/>
</dbReference>
<dbReference type="PROSITE" id="PS52016">
    <property type="entry name" value="TONB_DEPENDENT_REC_3"/>
    <property type="match status" value="1"/>
</dbReference>
<evidence type="ECO:0000313" key="13">
    <source>
        <dbReference type="EMBL" id="AFL68807.1"/>
    </source>
</evidence>
<organism evidence="13 14">
    <name type="scientific">Sulfurospirillum barnesii (strain ATCC 700032 / DSM 10660 / SES-3)</name>
    <dbReference type="NCBI Taxonomy" id="760154"/>
    <lineage>
        <taxon>Bacteria</taxon>
        <taxon>Pseudomonadati</taxon>
        <taxon>Campylobacterota</taxon>
        <taxon>Epsilonproteobacteria</taxon>
        <taxon>Campylobacterales</taxon>
        <taxon>Sulfurospirillaceae</taxon>
        <taxon>Sulfurospirillum</taxon>
    </lineage>
</organism>
<keyword evidence="2 8" id="KW-0813">Transport</keyword>
<dbReference type="InterPro" id="IPR012910">
    <property type="entry name" value="Plug_dom"/>
</dbReference>
<keyword evidence="5 9" id="KW-0798">TonB box</keyword>
<evidence type="ECO:0000256" key="1">
    <source>
        <dbReference type="ARBA" id="ARBA00004571"/>
    </source>
</evidence>
<dbReference type="KEGG" id="sba:Sulba_1519"/>
<dbReference type="Pfam" id="PF07715">
    <property type="entry name" value="Plug"/>
    <property type="match status" value="1"/>
</dbReference>
<dbReference type="EMBL" id="CP003333">
    <property type="protein sequence ID" value="AFL68807.1"/>
    <property type="molecule type" value="Genomic_DNA"/>
</dbReference>
<feature type="domain" description="TonB-dependent receptor plug" evidence="12">
    <location>
        <begin position="76"/>
        <end position="183"/>
    </location>
</feature>
<keyword evidence="14" id="KW-1185">Reference proteome</keyword>
<keyword evidence="7 8" id="KW-0998">Cell outer membrane</keyword>
<dbReference type="Gene3D" id="2.170.130.10">
    <property type="entry name" value="TonB-dependent receptor, plug domain"/>
    <property type="match status" value="1"/>
</dbReference>
<keyword evidence="13" id="KW-0675">Receptor</keyword>
<evidence type="ECO:0000256" key="6">
    <source>
        <dbReference type="ARBA" id="ARBA00023136"/>
    </source>
</evidence>
<dbReference type="PANTHER" id="PTHR30069">
    <property type="entry name" value="TONB-DEPENDENT OUTER MEMBRANE RECEPTOR"/>
    <property type="match status" value="1"/>
</dbReference>
<accession>I3XXY3</accession>
<feature type="domain" description="TonB-dependent receptor-like beta-barrel" evidence="11">
    <location>
        <begin position="226"/>
        <end position="633"/>
    </location>
</feature>
<dbReference type="InterPro" id="IPR037066">
    <property type="entry name" value="Plug_dom_sf"/>
</dbReference>
<evidence type="ECO:0000256" key="10">
    <source>
        <dbReference type="SAM" id="SignalP"/>
    </source>
</evidence>
<dbReference type="PATRIC" id="fig|760154.4.peg.1522"/>
<evidence type="ECO:0000259" key="12">
    <source>
        <dbReference type="Pfam" id="PF07715"/>
    </source>
</evidence>